<evidence type="ECO:0000313" key="1">
    <source>
        <dbReference type="EMBL" id="SEQ35403.1"/>
    </source>
</evidence>
<keyword evidence="2" id="KW-1185">Reference proteome</keyword>
<accession>A0A1H9FD64</accession>
<gene>
    <name evidence="1" type="ORF">SAMN05421756_103222</name>
</gene>
<dbReference type="EMBL" id="FOFA01000003">
    <property type="protein sequence ID" value="SEQ35403.1"/>
    <property type="molecule type" value="Genomic_DNA"/>
</dbReference>
<evidence type="ECO:0008006" key="3">
    <source>
        <dbReference type="Google" id="ProtNLM"/>
    </source>
</evidence>
<evidence type="ECO:0000313" key="2">
    <source>
        <dbReference type="Proteomes" id="UP000198504"/>
    </source>
</evidence>
<reference evidence="2" key="1">
    <citation type="submission" date="2016-10" db="EMBL/GenBank/DDBJ databases">
        <authorList>
            <person name="Varghese N."/>
            <person name="Submissions S."/>
        </authorList>
    </citation>
    <scope>NUCLEOTIDE SEQUENCE [LARGE SCALE GENOMIC DNA]</scope>
    <source>
        <strain evidence="2">CGMCC 4.6856</strain>
    </source>
</reference>
<dbReference type="AlphaFoldDB" id="A0A1H9FD64"/>
<dbReference type="STRING" id="1036181.SAMN05421756_103222"/>
<sequence>MHVSSAEPDLGQRLLGWSQVLPDSAVLTHLTAAEARGWWLPQPVPHPVFAAVAERERHPQRAGLRVVRLAAPPATDVVDGLRLATPAETLLSCAADLHVLDLVPLGDSALRLGHCTLDELWAATRARRRGTPMLRTVLPLLDGRSESAWESVLRVLHVTADVEVEPQREIVTASGAFVARADLWLVGTRRIHEYDGADHRDPETHRADLARERRLVDERWERCGYTAREVLRRGGDIIAAADAALGRPWVPARLESWRGLVARSLYGSLGRRRALARWTPTNR</sequence>
<organism evidence="1 2">
    <name type="scientific">Microlunatus flavus</name>
    <dbReference type="NCBI Taxonomy" id="1036181"/>
    <lineage>
        <taxon>Bacteria</taxon>
        <taxon>Bacillati</taxon>
        <taxon>Actinomycetota</taxon>
        <taxon>Actinomycetes</taxon>
        <taxon>Propionibacteriales</taxon>
        <taxon>Propionibacteriaceae</taxon>
        <taxon>Microlunatus</taxon>
    </lineage>
</organism>
<dbReference type="Proteomes" id="UP000198504">
    <property type="component" value="Unassembled WGS sequence"/>
</dbReference>
<proteinExistence type="predicted"/>
<name>A0A1H9FD64_9ACTN</name>
<protein>
    <recommendedName>
        <fullName evidence="3">DUF559 domain-containing protein</fullName>
    </recommendedName>
</protein>